<organism evidence="1 2">
    <name type="scientific">Plakobranchus ocellatus</name>
    <dbReference type="NCBI Taxonomy" id="259542"/>
    <lineage>
        <taxon>Eukaryota</taxon>
        <taxon>Metazoa</taxon>
        <taxon>Spiralia</taxon>
        <taxon>Lophotrochozoa</taxon>
        <taxon>Mollusca</taxon>
        <taxon>Gastropoda</taxon>
        <taxon>Heterobranchia</taxon>
        <taxon>Euthyneura</taxon>
        <taxon>Panpulmonata</taxon>
        <taxon>Sacoglossa</taxon>
        <taxon>Placobranchoidea</taxon>
        <taxon>Plakobranchidae</taxon>
        <taxon>Plakobranchus</taxon>
    </lineage>
</organism>
<comment type="caution">
    <text evidence="1">The sequence shown here is derived from an EMBL/GenBank/DDBJ whole genome shotgun (WGS) entry which is preliminary data.</text>
</comment>
<protein>
    <submittedName>
        <fullName evidence="1">Uncharacterized protein</fullName>
    </submittedName>
</protein>
<gene>
    <name evidence="1" type="ORF">PoB_000131500</name>
</gene>
<evidence type="ECO:0000313" key="1">
    <source>
        <dbReference type="EMBL" id="GFN74809.1"/>
    </source>
</evidence>
<evidence type="ECO:0000313" key="2">
    <source>
        <dbReference type="Proteomes" id="UP000735302"/>
    </source>
</evidence>
<keyword evidence="2" id="KW-1185">Reference proteome</keyword>
<reference evidence="1 2" key="1">
    <citation type="journal article" date="2021" name="Elife">
        <title>Chloroplast acquisition without the gene transfer in kleptoplastic sea slugs, Plakobranchus ocellatus.</title>
        <authorList>
            <person name="Maeda T."/>
            <person name="Takahashi S."/>
            <person name="Yoshida T."/>
            <person name="Shimamura S."/>
            <person name="Takaki Y."/>
            <person name="Nagai Y."/>
            <person name="Toyoda A."/>
            <person name="Suzuki Y."/>
            <person name="Arimoto A."/>
            <person name="Ishii H."/>
            <person name="Satoh N."/>
            <person name="Nishiyama T."/>
            <person name="Hasebe M."/>
            <person name="Maruyama T."/>
            <person name="Minagawa J."/>
            <person name="Obokata J."/>
            <person name="Shigenobu S."/>
        </authorList>
    </citation>
    <scope>NUCLEOTIDE SEQUENCE [LARGE SCALE GENOMIC DNA]</scope>
</reference>
<dbReference type="AlphaFoldDB" id="A0AAV3XVH3"/>
<proteinExistence type="predicted"/>
<accession>A0AAV3XVH3</accession>
<dbReference type="EMBL" id="BLXT01000167">
    <property type="protein sequence ID" value="GFN74809.1"/>
    <property type="molecule type" value="Genomic_DNA"/>
</dbReference>
<sequence length="90" mass="10043">MGEKLGFSMDPQLRMTMATYRMESILQSQKSGCYCRAMDKVLQILNLEFTNTVMPPTLRGSVSGSGHCKMRNIAVDLVRVASMSIFSTML</sequence>
<name>A0AAV3XVH3_9GAST</name>
<dbReference type="Proteomes" id="UP000735302">
    <property type="component" value="Unassembled WGS sequence"/>
</dbReference>